<gene>
    <name evidence="1" type="ORF">ILYODFUR_007178</name>
</gene>
<protein>
    <submittedName>
        <fullName evidence="1">Uncharacterized protein</fullName>
    </submittedName>
</protein>
<evidence type="ECO:0000313" key="2">
    <source>
        <dbReference type="Proteomes" id="UP001482620"/>
    </source>
</evidence>
<name>A0ABV0VDG4_9TELE</name>
<feature type="non-terminal residue" evidence="1">
    <location>
        <position position="1"/>
    </location>
</feature>
<proteinExistence type="predicted"/>
<organism evidence="1 2">
    <name type="scientific">Ilyodon furcidens</name>
    <name type="common">goldbreast splitfin</name>
    <dbReference type="NCBI Taxonomy" id="33524"/>
    <lineage>
        <taxon>Eukaryota</taxon>
        <taxon>Metazoa</taxon>
        <taxon>Chordata</taxon>
        <taxon>Craniata</taxon>
        <taxon>Vertebrata</taxon>
        <taxon>Euteleostomi</taxon>
        <taxon>Actinopterygii</taxon>
        <taxon>Neopterygii</taxon>
        <taxon>Teleostei</taxon>
        <taxon>Neoteleostei</taxon>
        <taxon>Acanthomorphata</taxon>
        <taxon>Ovalentaria</taxon>
        <taxon>Atherinomorphae</taxon>
        <taxon>Cyprinodontiformes</taxon>
        <taxon>Goodeidae</taxon>
        <taxon>Ilyodon</taxon>
    </lineage>
</organism>
<dbReference type="EMBL" id="JAHRIQ010104725">
    <property type="protein sequence ID" value="MEQ2254783.1"/>
    <property type="molecule type" value="Genomic_DNA"/>
</dbReference>
<accession>A0ABV0VDG4</accession>
<comment type="caution">
    <text evidence="1">The sequence shown here is derived from an EMBL/GenBank/DDBJ whole genome shotgun (WGS) entry which is preliminary data.</text>
</comment>
<evidence type="ECO:0000313" key="1">
    <source>
        <dbReference type="EMBL" id="MEQ2254783.1"/>
    </source>
</evidence>
<reference evidence="1 2" key="1">
    <citation type="submission" date="2021-06" db="EMBL/GenBank/DDBJ databases">
        <authorList>
            <person name="Palmer J.M."/>
        </authorList>
    </citation>
    <scope>NUCLEOTIDE SEQUENCE [LARGE SCALE GENOMIC DNA]</scope>
    <source>
        <strain evidence="2">if_2019</strain>
        <tissue evidence="1">Muscle</tissue>
    </source>
</reference>
<dbReference type="Proteomes" id="UP001482620">
    <property type="component" value="Unassembled WGS sequence"/>
</dbReference>
<sequence length="97" mass="10751">EVHEILKEYELKYCFVDRNKGTDLFSPRLCNNPPQLVTRTTNLLPTNPVPGGLHVMYVGYCWCADSAGCDVMCPAVTKEVINKSDGSFGPGVKLERC</sequence>
<keyword evidence="2" id="KW-1185">Reference proteome</keyword>